<feature type="region of interest" description="Disordered" evidence="1">
    <location>
        <begin position="610"/>
        <end position="691"/>
    </location>
</feature>
<dbReference type="Pfam" id="PF25273">
    <property type="entry name" value="DUF7869"/>
    <property type="match status" value="1"/>
</dbReference>
<sequence length="848" mass="94389">MSSNSSNSSGRRLPKQKTLQIAQSNIPELCEGGFSCGCDRNCSFLFSTFKGNIDQKQRMGQTEFKSYMMATMRKAMVRRESGERVIGTLKLFETEICEEAFRRVWALPRSSYQRYKALILDGKGELPATSAFPVAKAVVTKISYHEEVFRDWADTNMLKGAPQRMPVSGARQIPPIDYGVQYDLYRLDTEVQWAVCAETFKIYVKNLLKARHITVRAKVEVSGICTTCDDLGAEKAQLLGQQGRDPVRWKAYTARFEQRDYIHRMQRTCYDLRRKEGSDPDGRIDSIAADGAANQNTVVPHAPHQVKGISEKKQHFFNLHLQLTILHGSLLLFSVGLPWCGAKGANMLLTTLWNLLHYTAQGRAGKRYFRKELHLQLDGGSENWNKNAFAFCAVLAHYNIYTVIVFHRLMMVAHTHNDCDGWFGLIKMFIFQGYSGKVRRTHLMHFEKDADGVTRLKYKFGEQYANHMPAGVDEDLRKGIEVMKNYPAFDSSPTLEEAPLDLKELYENAWHKKPVQEEVPERTMPEQFEVISDGRNVLSKDLPRKPPQEIVRKCVEKARDVESVDFWYTVAECKAALHHLGVELPERPLKGPLAKALFEATDVARKAHHEHLRVLRKRTPATTGEETGEEASPGTEQAQPARTSEAGGAARAAPTHGAVIATTQARREGAAARGPQTNEAMPTRAQAPAARGPRAGALITDSFAPDDDCFFEDANQIAEQVENAHPPEAATGQFAGVSMDSDDEDDEDDSDDPDDDIPLAYRNLPTDYTIDMLAKSAGKSFAVTVAAGNDGCSFTIRMPGNNAVSMPMHAFRGGLGGGSEHEQSEVGVLASMCASAYADNEENKQNLL</sequence>
<name>A0AAE0G6S4_9CHLO</name>
<reference evidence="3 4" key="1">
    <citation type="journal article" date="2015" name="Genome Biol. Evol.">
        <title>Comparative Genomics of a Bacterivorous Green Alga Reveals Evolutionary Causalities and Consequences of Phago-Mixotrophic Mode of Nutrition.</title>
        <authorList>
            <person name="Burns J.A."/>
            <person name="Paasch A."/>
            <person name="Narechania A."/>
            <person name="Kim E."/>
        </authorList>
    </citation>
    <scope>NUCLEOTIDE SEQUENCE [LARGE SCALE GENOMIC DNA]</scope>
    <source>
        <strain evidence="3 4">PLY_AMNH</strain>
    </source>
</reference>
<dbReference type="AlphaFoldDB" id="A0AAE0G6S4"/>
<organism evidence="3 4">
    <name type="scientific">Cymbomonas tetramitiformis</name>
    <dbReference type="NCBI Taxonomy" id="36881"/>
    <lineage>
        <taxon>Eukaryota</taxon>
        <taxon>Viridiplantae</taxon>
        <taxon>Chlorophyta</taxon>
        <taxon>Pyramimonadophyceae</taxon>
        <taxon>Pyramimonadales</taxon>
        <taxon>Pyramimonadaceae</taxon>
        <taxon>Cymbomonas</taxon>
    </lineage>
</organism>
<evidence type="ECO:0000259" key="2">
    <source>
        <dbReference type="Pfam" id="PF25273"/>
    </source>
</evidence>
<accession>A0AAE0G6S4</accession>
<feature type="domain" description="DUF7869" evidence="2">
    <location>
        <begin position="313"/>
        <end position="427"/>
    </location>
</feature>
<dbReference type="Proteomes" id="UP001190700">
    <property type="component" value="Unassembled WGS sequence"/>
</dbReference>
<evidence type="ECO:0000313" key="3">
    <source>
        <dbReference type="EMBL" id="KAK3271971.1"/>
    </source>
</evidence>
<feature type="compositionally biased region" description="Acidic residues" evidence="1">
    <location>
        <begin position="740"/>
        <end position="757"/>
    </location>
</feature>
<feature type="compositionally biased region" description="Low complexity" evidence="1">
    <location>
        <begin position="620"/>
        <end position="636"/>
    </location>
</feature>
<keyword evidence="4" id="KW-1185">Reference proteome</keyword>
<proteinExistence type="predicted"/>
<dbReference type="EMBL" id="LGRX02009243">
    <property type="protein sequence ID" value="KAK3271971.1"/>
    <property type="molecule type" value="Genomic_DNA"/>
</dbReference>
<feature type="compositionally biased region" description="Basic residues" evidence="1">
    <location>
        <begin position="610"/>
        <end position="619"/>
    </location>
</feature>
<protein>
    <recommendedName>
        <fullName evidence="2">DUF7869 domain-containing protein</fullName>
    </recommendedName>
</protein>
<feature type="region of interest" description="Disordered" evidence="1">
    <location>
        <begin position="724"/>
        <end position="760"/>
    </location>
</feature>
<comment type="caution">
    <text evidence="3">The sequence shown here is derived from an EMBL/GenBank/DDBJ whole genome shotgun (WGS) entry which is preliminary data.</text>
</comment>
<evidence type="ECO:0000313" key="4">
    <source>
        <dbReference type="Proteomes" id="UP001190700"/>
    </source>
</evidence>
<gene>
    <name evidence="3" type="ORF">CYMTET_19716</name>
</gene>
<evidence type="ECO:0000256" key="1">
    <source>
        <dbReference type="SAM" id="MobiDB-lite"/>
    </source>
</evidence>
<dbReference type="InterPro" id="IPR057191">
    <property type="entry name" value="DUF7869"/>
</dbReference>